<dbReference type="AlphaFoldDB" id="A0A4D6N5M3"/>
<feature type="region of interest" description="Disordered" evidence="1">
    <location>
        <begin position="1"/>
        <end position="20"/>
    </location>
</feature>
<evidence type="ECO:0000256" key="2">
    <source>
        <dbReference type="SAM" id="Phobius"/>
    </source>
</evidence>
<gene>
    <name evidence="3" type="ORF">DEO72_LG10g332</name>
</gene>
<accession>A0A4D6N5M3</accession>
<protein>
    <submittedName>
        <fullName evidence="3">Uncharacterized protein</fullName>
    </submittedName>
</protein>
<keyword evidence="4" id="KW-1185">Reference proteome</keyword>
<evidence type="ECO:0000313" key="4">
    <source>
        <dbReference type="Proteomes" id="UP000501690"/>
    </source>
</evidence>
<reference evidence="3 4" key="1">
    <citation type="submission" date="2019-04" db="EMBL/GenBank/DDBJ databases">
        <title>An improved genome assembly and genetic linkage map for asparagus bean, Vigna unguiculata ssp. sesquipedialis.</title>
        <authorList>
            <person name="Xia Q."/>
            <person name="Zhang R."/>
            <person name="Dong Y."/>
        </authorList>
    </citation>
    <scope>NUCLEOTIDE SEQUENCE [LARGE SCALE GENOMIC DNA]</scope>
    <source>
        <tissue evidence="3">Leaf</tissue>
    </source>
</reference>
<feature type="transmembrane region" description="Helical" evidence="2">
    <location>
        <begin position="63"/>
        <end position="91"/>
    </location>
</feature>
<name>A0A4D6N5M3_VIGUN</name>
<evidence type="ECO:0000256" key="1">
    <source>
        <dbReference type="SAM" id="MobiDB-lite"/>
    </source>
</evidence>
<dbReference type="Proteomes" id="UP000501690">
    <property type="component" value="Linkage Group LG10"/>
</dbReference>
<evidence type="ECO:0000313" key="3">
    <source>
        <dbReference type="EMBL" id="QCE09113.1"/>
    </source>
</evidence>
<dbReference type="EMBL" id="CP039354">
    <property type="protein sequence ID" value="QCE09113.1"/>
    <property type="molecule type" value="Genomic_DNA"/>
</dbReference>
<proteinExistence type="predicted"/>
<keyword evidence="2" id="KW-1133">Transmembrane helix</keyword>
<keyword evidence="2" id="KW-0472">Membrane</keyword>
<keyword evidence="2" id="KW-0812">Transmembrane</keyword>
<organism evidence="3 4">
    <name type="scientific">Vigna unguiculata</name>
    <name type="common">Cowpea</name>
    <dbReference type="NCBI Taxonomy" id="3917"/>
    <lineage>
        <taxon>Eukaryota</taxon>
        <taxon>Viridiplantae</taxon>
        <taxon>Streptophyta</taxon>
        <taxon>Embryophyta</taxon>
        <taxon>Tracheophyta</taxon>
        <taxon>Spermatophyta</taxon>
        <taxon>Magnoliopsida</taxon>
        <taxon>eudicotyledons</taxon>
        <taxon>Gunneridae</taxon>
        <taxon>Pentapetalae</taxon>
        <taxon>rosids</taxon>
        <taxon>fabids</taxon>
        <taxon>Fabales</taxon>
        <taxon>Fabaceae</taxon>
        <taxon>Papilionoideae</taxon>
        <taxon>50 kb inversion clade</taxon>
        <taxon>NPAAA clade</taxon>
        <taxon>indigoferoid/millettioid clade</taxon>
        <taxon>Phaseoleae</taxon>
        <taxon>Vigna</taxon>
    </lineage>
</organism>
<sequence>MENVAQRKMDVKKGTENRAQELGESEKSGVLFKVLLEIAVRFYPRVSLLLKLGNIRAFHGFRLCFSIATALPLILCLLFCSGTILPLFAAIDNIA</sequence>